<evidence type="ECO:0000256" key="6">
    <source>
        <dbReference type="ARBA" id="ARBA00022989"/>
    </source>
</evidence>
<comment type="similarity">
    <text evidence="2">Belongs to the binding-protein-dependent transport system permease family. CysTW subfamily.</text>
</comment>
<evidence type="ECO:0000313" key="10">
    <source>
        <dbReference type="EMBL" id="MBB6011382.1"/>
    </source>
</evidence>
<dbReference type="InterPro" id="IPR000515">
    <property type="entry name" value="MetI-like"/>
</dbReference>
<keyword evidence="7 8" id="KW-0472">Membrane</keyword>
<feature type="transmembrane region" description="Helical" evidence="8">
    <location>
        <begin position="214"/>
        <end position="236"/>
    </location>
</feature>
<comment type="caution">
    <text evidence="10">The sequence shown here is derived from an EMBL/GenBank/DDBJ whole genome shotgun (WGS) entry which is preliminary data.</text>
</comment>
<comment type="subcellular location">
    <subcellularLocation>
        <location evidence="1 8">Cell membrane</location>
        <topology evidence="1 8">Multi-pass membrane protein</topology>
    </subcellularLocation>
</comment>
<evidence type="ECO:0000256" key="4">
    <source>
        <dbReference type="ARBA" id="ARBA00022475"/>
    </source>
</evidence>
<dbReference type="Proteomes" id="UP000533306">
    <property type="component" value="Unassembled WGS sequence"/>
</dbReference>
<dbReference type="Gene3D" id="1.10.3720.10">
    <property type="entry name" value="MetI-like"/>
    <property type="match status" value="1"/>
</dbReference>
<evidence type="ECO:0000256" key="8">
    <source>
        <dbReference type="RuleBase" id="RU363032"/>
    </source>
</evidence>
<accession>A0A7W9RZJ0</accession>
<dbReference type="SUPFAM" id="SSF161098">
    <property type="entry name" value="MetI-like"/>
    <property type="match status" value="1"/>
</dbReference>
<evidence type="ECO:0000256" key="7">
    <source>
        <dbReference type="ARBA" id="ARBA00023136"/>
    </source>
</evidence>
<evidence type="ECO:0000313" key="11">
    <source>
        <dbReference type="Proteomes" id="UP000533306"/>
    </source>
</evidence>
<proteinExistence type="inferred from homology"/>
<dbReference type="CDD" id="cd06261">
    <property type="entry name" value="TM_PBP2"/>
    <property type="match status" value="1"/>
</dbReference>
<dbReference type="Pfam" id="PF00528">
    <property type="entry name" value="BPD_transp_1"/>
    <property type="match status" value="1"/>
</dbReference>
<feature type="domain" description="ABC transmembrane type-1" evidence="9">
    <location>
        <begin position="178"/>
        <end position="384"/>
    </location>
</feature>
<feature type="transmembrane region" description="Helical" evidence="8">
    <location>
        <begin position="182"/>
        <end position="202"/>
    </location>
</feature>
<keyword evidence="4" id="KW-1003">Cell membrane</keyword>
<keyword evidence="6 8" id="KW-1133">Transmembrane helix</keyword>
<feature type="transmembrane region" description="Helical" evidence="8">
    <location>
        <begin position="12"/>
        <end position="38"/>
    </location>
</feature>
<protein>
    <submittedName>
        <fullName evidence="10">Putative spermidine/putrescine transport system permease protein</fullName>
    </submittedName>
</protein>
<evidence type="ECO:0000256" key="1">
    <source>
        <dbReference type="ARBA" id="ARBA00004651"/>
    </source>
</evidence>
<evidence type="ECO:0000256" key="3">
    <source>
        <dbReference type="ARBA" id="ARBA00022448"/>
    </source>
</evidence>
<dbReference type="PANTHER" id="PTHR42929:SF5">
    <property type="entry name" value="ABC TRANSPORTER PERMEASE PROTEIN"/>
    <property type="match status" value="1"/>
</dbReference>
<dbReference type="EMBL" id="JACHEU010000001">
    <property type="protein sequence ID" value="MBB6011382.1"/>
    <property type="molecule type" value="Genomic_DNA"/>
</dbReference>
<feature type="transmembrane region" description="Helical" evidence="8">
    <location>
        <begin position="316"/>
        <end position="336"/>
    </location>
</feature>
<dbReference type="PROSITE" id="PS50928">
    <property type="entry name" value="ABC_TM1"/>
    <property type="match status" value="1"/>
</dbReference>
<feature type="transmembrane region" description="Helical" evidence="8">
    <location>
        <begin position="369"/>
        <end position="391"/>
    </location>
</feature>
<dbReference type="RefSeq" id="WP_183826109.1">
    <property type="nucleotide sequence ID" value="NZ_JACHEU010000001.1"/>
</dbReference>
<evidence type="ECO:0000259" key="9">
    <source>
        <dbReference type="PROSITE" id="PS50928"/>
    </source>
</evidence>
<keyword evidence="3 8" id="KW-0813">Transport</keyword>
<organism evidence="10 11">
    <name type="scientific">Aquamicrobium lusatiense</name>
    <dbReference type="NCBI Taxonomy" id="89772"/>
    <lineage>
        <taxon>Bacteria</taxon>
        <taxon>Pseudomonadati</taxon>
        <taxon>Pseudomonadota</taxon>
        <taxon>Alphaproteobacteria</taxon>
        <taxon>Hyphomicrobiales</taxon>
        <taxon>Phyllobacteriaceae</taxon>
        <taxon>Aquamicrobium</taxon>
    </lineage>
</organism>
<name>A0A7W9RZJ0_9HYPH</name>
<dbReference type="AlphaFoldDB" id="A0A7W9RZJ0"/>
<keyword evidence="11" id="KW-1185">Reference proteome</keyword>
<sequence length="399" mass="41940">MNGHRSPFSANPLAATGFLIPAIVAALLLAALPLALVLSKAFYDTQVRDAFPQTLEALAGWEASARLPDSAPDALAHDLKSAYADQTLAGAATKLNERSSGLRSVIMGTARRLARGDGTDIAATLQQSSPLWAEPQIWATIQAAGKPFSLVNLGRVFAPSVPAADGAARTIGVYGDMLVRTLTISLGVTLLTILIGYPLAYTLTFAPPGLKRPLFLLSFIPLWMSLLGRAAAWVILLQKNGVVDTVAQTLGLASEPLGLLYSRAGVYIAMTHVLLPCFVYPCYSAMANIPRNHVTAALSLGASGWRSFRIVFLPQTLGGVAAGATLVFVLSMGFYLTPALVGGPADQMLSYMVSEITLKIGDAGMASTLAALLILTMLIGALAIHLAVHLLRRLLLLGA</sequence>
<dbReference type="GO" id="GO:0055085">
    <property type="term" value="P:transmembrane transport"/>
    <property type="evidence" value="ECO:0007669"/>
    <property type="project" value="InterPro"/>
</dbReference>
<evidence type="ECO:0000256" key="2">
    <source>
        <dbReference type="ARBA" id="ARBA00007069"/>
    </source>
</evidence>
<gene>
    <name evidence="10" type="ORF">HNR59_000727</name>
</gene>
<keyword evidence="5 8" id="KW-0812">Transmembrane</keyword>
<dbReference type="InterPro" id="IPR035906">
    <property type="entry name" value="MetI-like_sf"/>
</dbReference>
<dbReference type="GO" id="GO:0005886">
    <property type="term" value="C:plasma membrane"/>
    <property type="evidence" value="ECO:0007669"/>
    <property type="project" value="UniProtKB-SubCell"/>
</dbReference>
<reference evidence="10 11" key="1">
    <citation type="submission" date="2020-08" db="EMBL/GenBank/DDBJ databases">
        <title>Genomic Encyclopedia of Type Strains, Phase IV (KMG-IV): sequencing the most valuable type-strain genomes for metagenomic binning, comparative biology and taxonomic classification.</title>
        <authorList>
            <person name="Goeker M."/>
        </authorList>
    </citation>
    <scope>NUCLEOTIDE SEQUENCE [LARGE SCALE GENOMIC DNA]</scope>
    <source>
        <strain evidence="10 11">DSM 11099</strain>
    </source>
</reference>
<dbReference type="PANTHER" id="PTHR42929">
    <property type="entry name" value="INNER MEMBRANE ABC TRANSPORTER PERMEASE PROTEIN YDCU-RELATED-RELATED"/>
    <property type="match status" value="1"/>
</dbReference>
<evidence type="ECO:0000256" key="5">
    <source>
        <dbReference type="ARBA" id="ARBA00022692"/>
    </source>
</evidence>